<proteinExistence type="predicted"/>
<gene>
    <name evidence="2" type="ORF">FNQ90_16320</name>
</gene>
<dbReference type="Proteomes" id="UP000538929">
    <property type="component" value="Unassembled WGS sequence"/>
</dbReference>
<evidence type="ECO:0000256" key="1">
    <source>
        <dbReference type="SAM" id="MobiDB-lite"/>
    </source>
</evidence>
<accession>A0A7W3TEZ7</accession>
<keyword evidence="3" id="KW-1185">Reference proteome</keyword>
<evidence type="ECO:0000313" key="3">
    <source>
        <dbReference type="Proteomes" id="UP000538929"/>
    </source>
</evidence>
<evidence type="ECO:0000313" key="2">
    <source>
        <dbReference type="EMBL" id="MBB0245624.1"/>
    </source>
</evidence>
<feature type="region of interest" description="Disordered" evidence="1">
    <location>
        <begin position="1"/>
        <end position="22"/>
    </location>
</feature>
<protein>
    <submittedName>
        <fullName evidence="2">Uncharacterized protein</fullName>
    </submittedName>
</protein>
<sequence length="86" mass="9100">MPTPVAPPAPQPAPDPGAEPRVVDRRVGSLGELVLRRHGGVFQVIANGCFLMDTSDGRSERLLVRAARELLVGRGSVPPLRNPSPA</sequence>
<name>A0A7W3TEZ7_9ACTN</name>
<reference evidence="3" key="1">
    <citation type="submission" date="2019-10" db="EMBL/GenBank/DDBJ databases">
        <title>Streptomyces sp. nov., a novel actinobacterium isolated from alkaline environment.</title>
        <authorList>
            <person name="Golinska P."/>
        </authorList>
    </citation>
    <scope>NUCLEOTIDE SEQUENCE [LARGE SCALE GENOMIC DNA]</scope>
    <source>
        <strain evidence="3">DSM 42118</strain>
    </source>
</reference>
<comment type="caution">
    <text evidence="2">The sequence shown here is derived from an EMBL/GenBank/DDBJ whole genome shotgun (WGS) entry which is preliminary data.</text>
</comment>
<organism evidence="2 3">
    <name type="scientific">Streptomyces alkaliphilus</name>
    <dbReference type="NCBI Taxonomy" id="1472722"/>
    <lineage>
        <taxon>Bacteria</taxon>
        <taxon>Bacillati</taxon>
        <taxon>Actinomycetota</taxon>
        <taxon>Actinomycetes</taxon>
        <taxon>Kitasatosporales</taxon>
        <taxon>Streptomycetaceae</taxon>
        <taxon>Streptomyces</taxon>
    </lineage>
</organism>
<feature type="non-terminal residue" evidence="2">
    <location>
        <position position="86"/>
    </location>
</feature>
<dbReference type="EMBL" id="VKHT01000549">
    <property type="protein sequence ID" value="MBB0245624.1"/>
    <property type="molecule type" value="Genomic_DNA"/>
</dbReference>
<dbReference type="AlphaFoldDB" id="A0A7W3TEZ7"/>
<feature type="compositionally biased region" description="Pro residues" evidence="1">
    <location>
        <begin position="1"/>
        <end position="17"/>
    </location>
</feature>